<gene>
    <name evidence="1" type="ordered locus">A1G_04520</name>
</gene>
<organism evidence="1 2">
    <name type="scientific">Rickettsia rickettsii (strain Sheila Smith)</name>
    <dbReference type="NCBI Taxonomy" id="392021"/>
    <lineage>
        <taxon>Bacteria</taxon>
        <taxon>Pseudomonadati</taxon>
        <taxon>Pseudomonadota</taxon>
        <taxon>Alphaproteobacteria</taxon>
        <taxon>Rickettsiales</taxon>
        <taxon>Rickettsiaceae</taxon>
        <taxon>Rickettsieae</taxon>
        <taxon>Rickettsia</taxon>
        <taxon>spotted fever group</taxon>
    </lineage>
</organism>
<dbReference type="Proteomes" id="UP000006832">
    <property type="component" value="Chromosome"/>
</dbReference>
<dbReference type="AlphaFoldDB" id="A0A0H3AXU9"/>
<proteinExistence type="predicted"/>
<accession>A0A0H3AXU9</accession>
<name>A0A0H3AXU9_RICRS</name>
<sequence>MFRYLFYYVPLLFVKLLYGLKKEALYVIPTRYCCVDTESSLQAAVGCVVIKKFCKSEFLLDCFVNYLCNVLAMTLKPIHTTKSKTEHCTLFILCFISMFSD</sequence>
<dbReference type="HOGENOM" id="CLU_2438882_0_0_5"/>
<dbReference type="EMBL" id="CP000848">
    <property type="protein sequence ID" value="ABV76406.1"/>
    <property type="molecule type" value="Genomic_DNA"/>
</dbReference>
<reference evidence="2" key="1">
    <citation type="submission" date="2007-09" db="EMBL/GenBank/DDBJ databases">
        <title>Complete genome sequence of Rickettsia rickettsii.</title>
        <authorList>
            <person name="Madan A."/>
            <person name="Fahey J."/>
            <person name="Helton E."/>
            <person name="Ketteman M."/>
            <person name="Madan A."/>
            <person name="Rodrigues S."/>
            <person name="Sanchez A."/>
            <person name="Dasch G."/>
            <person name="Eremeeva M."/>
        </authorList>
    </citation>
    <scope>NUCLEOTIDE SEQUENCE [LARGE SCALE GENOMIC DNA]</scope>
    <source>
        <strain evidence="2">Sheila Smith</strain>
    </source>
</reference>
<evidence type="ECO:0000313" key="2">
    <source>
        <dbReference type="Proteomes" id="UP000006832"/>
    </source>
</evidence>
<protein>
    <submittedName>
        <fullName evidence="1">Uncharacterized protein</fullName>
    </submittedName>
</protein>
<evidence type="ECO:0000313" key="1">
    <source>
        <dbReference type="EMBL" id="ABV76406.1"/>
    </source>
</evidence>
<dbReference type="KEGG" id="rri:A1G_04520"/>